<feature type="transmembrane region" description="Helical" evidence="2">
    <location>
        <begin position="139"/>
        <end position="155"/>
    </location>
</feature>
<feature type="transmembrane region" description="Helical" evidence="2">
    <location>
        <begin position="35"/>
        <end position="54"/>
    </location>
</feature>
<reference evidence="4" key="1">
    <citation type="submission" date="2022-05" db="EMBL/GenBank/DDBJ databases">
        <title>Jatrophihabitans sp. SB3-54 whole genome sequence.</title>
        <authorList>
            <person name="Suh M.K."/>
            <person name="Eom M.K."/>
            <person name="Kim J.S."/>
            <person name="Kim H.S."/>
            <person name="Do H.E."/>
            <person name="Shin Y.K."/>
            <person name="Lee J.-S."/>
        </authorList>
    </citation>
    <scope>NUCLEOTIDE SEQUENCE</scope>
    <source>
        <strain evidence="4">SB3-54</strain>
    </source>
</reference>
<protein>
    <submittedName>
        <fullName evidence="4">Acyltransferase</fullName>
    </submittedName>
</protein>
<keyword evidence="2" id="KW-0812">Transmembrane</keyword>
<feature type="region of interest" description="Disordered" evidence="1">
    <location>
        <begin position="353"/>
        <end position="375"/>
    </location>
</feature>
<evidence type="ECO:0000259" key="3">
    <source>
        <dbReference type="Pfam" id="PF01757"/>
    </source>
</evidence>
<evidence type="ECO:0000256" key="1">
    <source>
        <dbReference type="SAM" id="MobiDB-lite"/>
    </source>
</evidence>
<gene>
    <name evidence="4" type="ORF">M6B22_08195</name>
</gene>
<feature type="transmembrane region" description="Helical" evidence="2">
    <location>
        <begin position="320"/>
        <end position="339"/>
    </location>
</feature>
<feature type="transmembrane region" description="Helical" evidence="2">
    <location>
        <begin position="75"/>
        <end position="101"/>
    </location>
</feature>
<feature type="transmembrane region" description="Helical" evidence="2">
    <location>
        <begin position="260"/>
        <end position="284"/>
    </location>
</feature>
<dbReference type="InterPro" id="IPR002656">
    <property type="entry name" value="Acyl_transf_3_dom"/>
</dbReference>
<feature type="domain" description="Acyltransferase 3" evidence="3">
    <location>
        <begin position="9"/>
        <end position="332"/>
    </location>
</feature>
<dbReference type="PANTHER" id="PTHR23028">
    <property type="entry name" value="ACETYLTRANSFERASE"/>
    <property type="match status" value="1"/>
</dbReference>
<sequence length="375" mass="40377">MRRTLGYNRALDGLRAAAVAVVICDHAGLPAIGTYGVVVFFVISGYLITGLLLAEHGSTGTLSIGAFYRRRFARLAPALLLVVGVTLGWVLGIGLAVSNWIAGLVGALTYTTDFIEQTALQPHISTYFEWSWSLAIEEQFYLVWPVLMIVLLAFGGRWGRTWLASFAGAVVVLAWVSRADMAGVQSAQQQISFAFRTHMDAIALGAILAIVTAGRAFGRLARHVAGTLAVVAFVTLGVLMDGSLKILPLYSGDARGYGQVALLCLVIVAGLVITPGGLLARFLGWGPFVHLGRLSYGLYLWNMLFMNGFNQLFGHKPIDAGWAGLLWLLALVGTAEASYRWVETPLRKRWAHRPEPATQPAASGTSVAPRLVPAR</sequence>
<dbReference type="PANTHER" id="PTHR23028:SF53">
    <property type="entry name" value="ACYL_TRANSF_3 DOMAIN-CONTAINING PROTEIN"/>
    <property type="match status" value="1"/>
</dbReference>
<feature type="transmembrane region" description="Helical" evidence="2">
    <location>
        <begin position="162"/>
        <end position="179"/>
    </location>
</feature>
<keyword evidence="4" id="KW-0012">Acyltransferase</keyword>
<evidence type="ECO:0000256" key="2">
    <source>
        <dbReference type="SAM" id="Phobius"/>
    </source>
</evidence>
<dbReference type="RefSeq" id="WP_269445274.1">
    <property type="nucleotide sequence ID" value="NZ_CP097463.1"/>
</dbReference>
<organism evidence="4 5">
    <name type="scientific">Jatrophihabitans cynanchi</name>
    <dbReference type="NCBI Taxonomy" id="2944128"/>
    <lineage>
        <taxon>Bacteria</taxon>
        <taxon>Bacillati</taxon>
        <taxon>Actinomycetota</taxon>
        <taxon>Actinomycetes</taxon>
        <taxon>Jatrophihabitantales</taxon>
        <taxon>Jatrophihabitantaceae</taxon>
        <taxon>Jatrophihabitans</taxon>
    </lineage>
</organism>
<accession>A0ABY7K6I8</accession>
<evidence type="ECO:0000313" key="5">
    <source>
        <dbReference type="Proteomes" id="UP001164693"/>
    </source>
</evidence>
<dbReference type="Pfam" id="PF01757">
    <property type="entry name" value="Acyl_transf_3"/>
    <property type="match status" value="1"/>
</dbReference>
<feature type="transmembrane region" description="Helical" evidence="2">
    <location>
        <begin position="191"/>
        <end position="213"/>
    </location>
</feature>
<dbReference type="GO" id="GO:0016746">
    <property type="term" value="F:acyltransferase activity"/>
    <property type="evidence" value="ECO:0007669"/>
    <property type="project" value="UniProtKB-KW"/>
</dbReference>
<keyword evidence="4" id="KW-0808">Transferase</keyword>
<dbReference type="EMBL" id="CP097463">
    <property type="protein sequence ID" value="WAX58731.1"/>
    <property type="molecule type" value="Genomic_DNA"/>
</dbReference>
<keyword evidence="2" id="KW-0472">Membrane</keyword>
<keyword evidence="2" id="KW-1133">Transmembrane helix</keyword>
<proteinExistence type="predicted"/>
<feature type="transmembrane region" description="Helical" evidence="2">
    <location>
        <begin position="220"/>
        <end position="240"/>
    </location>
</feature>
<name>A0ABY7K6I8_9ACTN</name>
<dbReference type="InterPro" id="IPR050879">
    <property type="entry name" value="Acyltransferase_3"/>
</dbReference>
<evidence type="ECO:0000313" key="4">
    <source>
        <dbReference type="EMBL" id="WAX58731.1"/>
    </source>
</evidence>
<dbReference type="Proteomes" id="UP001164693">
    <property type="component" value="Chromosome"/>
</dbReference>
<keyword evidence="5" id="KW-1185">Reference proteome</keyword>